<name>A0ABD0QDH6_CIRMR</name>
<feature type="non-terminal residue" evidence="2">
    <location>
        <position position="71"/>
    </location>
</feature>
<dbReference type="PANTHER" id="PTHR11039:SF37">
    <property type="entry name" value="NEBULIN"/>
    <property type="match status" value="1"/>
</dbReference>
<accession>A0ABD0QDH6</accession>
<proteinExistence type="predicted"/>
<reference evidence="2 3" key="1">
    <citation type="submission" date="2024-05" db="EMBL/GenBank/DDBJ databases">
        <title>Genome sequencing and assembly of Indian major carp, Cirrhinus mrigala (Hamilton, 1822).</title>
        <authorList>
            <person name="Mohindra V."/>
            <person name="Chowdhury L.M."/>
            <person name="Lal K."/>
            <person name="Jena J.K."/>
        </authorList>
    </citation>
    <scope>NUCLEOTIDE SEQUENCE [LARGE SCALE GENOMIC DNA]</scope>
    <source>
        <strain evidence="2">CM1030</strain>
        <tissue evidence="2">Blood</tissue>
    </source>
</reference>
<dbReference type="Proteomes" id="UP001529510">
    <property type="component" value="Unassembled WGS sequence"/>
</dbReference>
<dbReference type="GO" id="GO:0003779">
    <property type="term" value="F:actin binding"/>
    <property type="evidence" value="ECO:0007669"/>
    <property type="project" value="UniProtKB-KW"/>
</dbReference>
<dbReference type="EMBL" id="JAMKFB020000009">
    <property type="protein sequence ID" value="KAL0184217.1"/>
    <property type="molecule type" value="Genomic_DNA"/>
</dbReference>
<dbReference type="PANTHER" id="PTHR11039">
    <property type="entry name" value="NEBULIN"/>
    <property type="match status" value="1"/>
</dbReference>
<organism evidence="2 3">
    <name type="scientific">Cirrhinus mrigala</name>
    <name type="common">Mrigala</name>
    <dbReference type="NCBI Taxonomy" id="683832"/>
    <lineage>
        <taxon>Eukaryota</taxon>
        <taxon>Metazoa</taxon>
        <taxon>Chordata</taxon>
        <taxon>Craniata</taxon>
        <taxon>Vertebrata</taxon>
        <taxon>Euteleostomi</taxon>
        <taxon>Actinopterygii</taxon>
        <taxon>Neopterygii</taxon>
        <taxon>Teleostei</taxon>
        <taxon>Ostariophysi</taxon>
        <taxon>Cypriniformes</taxon>
        <taxon>Cyprinidae</taxon>
        <taxon>Labeoninae</taxon>
        <taxon>Labeonini</taxon>
        <taxon>Cirrhinus</taxon>
    </lineage>
</organism>
<keyword evidence="3" id="KW-1185">Reference proteome</keyword>
<evidence type="ECO:0000313" key="2">
    <source>
        <dbReference type="EMBL" id="KAL0184217.1"/>
    </source>
</evidence>
<evidence type="ECO:0000313" key="3">
    <source>
        <dbReference type="Proteomes" id="UP001529510"/>
    </source>
</evidence>
<protein>
    <submittedName>
        <fullName evidence="2">Uncharacterized protein</fullName>
    </submittedName>
</protein>
<comment type="caution">
    <text evidence="2">The sequence shown here is derived from an EMBL/GenBank/DDBJ whole genome shotgun (WGS) entry which is preliminary data.</text>
</comment>
<gene>
    <name evidence="2" type="ORF">M9458_019913</name>
</gene>
<dbReference type="InterPro" id="IPR055297">
    <property type="entry name" value="NEBU/NEBL"/>
</dbReference>
<dbReference type="AlphaFoldDB" id="A0ABD0QDH6"/>
<evidence type="ECO:0000256" key="1">
    <source>
        <dbReference type="ARBA" id="ARBA00023203"/>
    </source>
</evidence>
<keyword evidence="1" id="KW-0009">Actin-binding</keyword>
<sequence length="71" mass="8636">MFTMCWSYQVRYHQDFEKSKGSFTPTISDPVTERVKRNTQDFSDISYRGIQRRVVEMERRRAEEHDQETIT</sequence>